<dbReference type="Gene3D" id="1.20.1250.20">
    <property type="entry name" value="MFS general substrate transporter like domains"/>
    <property type="match status" value="2"/>
</dbReference>
<keyword evidence="6 8" id="KW-0472">Membrane</keyword>
<feature type="transmembrane region" description="Helical" evidence="8">
    <location>
        <begin position="6"/>
        <end position="23"/>
    </location>
</feature>
<dbReference type="InterPro" id="IPR005829">
    <property type="entry name" value="Sugar_transporter_CS"/>
</dbReference>
<accession>A0AAE1UV24</accession>
<keyword evidence="4 8" id="KW-0812">Transmembrane</keyword>
<dbReference type="SUPFAM" id="SSF103473">
    <property type="entry name" value="MFS general substrate transporter"/>
    <property type="match status" value="1"/>
</dbReference>
<protein>
    <recommendedName>
        <fullName evidence="9">Major facilitator superfamily (MFS) profile domain-containing protein</fullName>
    </recommendedName>
</protein>
<comment type="caution">
    <text evidence="10">The sequence shown here is derived from an EMBL/GenBank/DDBJ whole genome shotgun (WGS) entry which is preliminary data.</text>
</comment>
<dbReference type="Pfam" id="PF00083">
    <property type="entry name" value="Sugar_tr"/>
    <property type="match status" value="1"/>
</dbReference>
<dbReference type="InterPro" id="IPR020846">
    <property type="entry name" value="MFS_dom"/>
</dbReference>
<evidence type="ECO:0000313" key="10">
    <source>
        <dbReference type="EMBL" id="KAK4338365.1"/>
    </source>
</evidence>
<feature type="transmembrane region" description="Helical" evidence="8">
    <location>
        <begin position="99"/>
        <end position="121"/>
    </location>
</feature>
<comment type="subcellular location">
    <subcellularLocation>
        <location evidence="1">Membrane</location>
        <topology evidence="1">Multi-pass membrane protein</topology>
    </subcellularLocation>
</comment>
<organism evidence="10 11">
    <name type="scientific">Anisodus tanguticus</name>
    <dbReference type="NCBI Taxonomy" id="243964"/>
    <lineage>
        <taxon>Eukaryota</taxon>
        <taxon>Viridiplantae</taxon>
        <taxon>Streptophyta</taxon>
        <taxon>Embryophyta</taxon>
        <taxon>Tracheophyta</taxon>
        <taxon>Spermatophyta</taxon>
        <taxon>Magnoliopsida</taxon>
        <taxon>eudicotyledons</taxon>
        <taxon>Gunneridae</taxon>
        <taxon>Pentapetalae</taxon>
        <taxon>asterids</taxon>
        <taxon>lamiids</taxon>
        <taxon>Solanales</taxon>
        <taxon>Solanaceae</taxon>
        <taxon>Solanoideae</taxon>
        <taxon>Hyoscyameae</taxon>
        <taxon>Anisodus</taxon>
    </lineage>
</organism>
<evidence type="ECO:0000256" key="1">
    <source>
        <dbReference type="ARBA" id="ARBA00004141"/>
    </source>
</evidence>
<feature type="transmembrane region" description="Helical" evidence="8">
    <location>
        <begin position="71"/>
        <end position="92"/>
    </location>
</feature>
<evidence type="ECO:0000259" key="9">
    <source>
        <dbReference type="PROSITE" id="PS50850"/>
    </source>
</evidence>
<feature type="transmembrane region" description="Helical" evidence="8">
    <location>
        <begin position="35"/>
        <end position="59"/>
    </location>
</feature>
<keyword evidence="3" id="KW-0813">Transport</keyword>
<dbReference type="Proteomes" id="UP001291623">
    <property type="component" value="Unassembled WGS sequence"/>
</dbReference>
<evidence type="ECO:0000313" key="11">
    <source>
        <dbReference type="Proteomes" id="UP001291623"/>
    </source>
</evidence>
<dbReference type="InterPro" id="IPR005828">
    <property type="entry name" value="MFS_sugar_transport-like"/>
</dbReference>
<dbReference type="PANTHER" id="PTHR23500:SF517">
    <property type="entry name" value="SUGAR CARRIER PROTEIN C-LIKE"/>
    <property type="match status" value="1"/>
</dbReference>
<evidence type="ECO:0000256" key="7">
    <source>
        <dbReference type="ARBA" id="ARBA00044504"/>
    </source>
</evidence>
<comment type="similarity">
    <text evidence="2">Belongs to the major facilitator superfamily. Sugar transporter (TC 2.A.1.1) family.</text>
</comment>
<keyword evidence="11" id="KW-1185">Reference proteome</keyword>
<dbReference type="InterPro" id="IPR036259">
    <property type="entry name" value="MFS_trans_sf"/>
</dbReference>
<dbReference type="PANTHER" id="PTHR23500">
    <property type="entry name" value="SOLUTE CARRIER FAMILY 2, FACILITATED GLUCOSE TRANSPORTER"/>
    <property type="match status" value="1"/>
</dbReference>
<keyword evidence="5 8" id="KW-1133">Transmembrane helix</keyword>
<evidence type="ECO:0000256" key="6">
    <source>
        <dbReference type="ARBA" id="ARBA00023136"/>
    </source>
</evidence>
<dbReference type="GO" id="GO:0015144">
    <property type="term" value="F:carbohydrate transmembrane transporter activity"/>
    <property type="evidence" value="ECO:0007669"/>
    <property type="project" value="InterPro"/>
</dbReference>
<evidence type="ECO:0000256" key="2">
    <source>
        <dbReference type="ARBA" id="ARBA00010992"/>
    </source>
</evidence>
<feature type="transmembrane region" description="Helical" evidence="8">
    <location>
        <begin position="133"/>
        <end position="156"/>
    </location>
</feature>
<gene>
    <name evidence="10" type="ORF">RND71_042852</name>
</gene>
<name>A0AAE1UV24_9SOLA</name>
<feature type="domain" description="Major facilitator superfamily (MFS) profile" evidence="9">
    <location>
        <begin position="1"/>
        <end position="228"/>
    </location>
</feature>
<evidence type="ECO:0000256" key="5">
    <source>
        <dbReference type="ARBA" id="ARBA00022989"/>
    </source>
</evidence>
<dbReference type="EMBL" id="JAVYJV010000024">
    <property type="protein sequence ID" value="KAK4338365.1"/>
    <property type="molecule type" value="Genomic_DNA"/>
</dbReference>
<comment type="similarity">
    <text evidence="7">Belongs to the major facilitator superfamily. Phosphate:H(+) symporter (TC 2.A.1.9) family.</text>
</comment>
<dbReference type="PROSITE" id="PS50850">
    <property type="entry name" value="MFS"/>
    <property type="match status" value="1"/>
</dbReference>
<feature type="transmembrane region" description="Helical" evidence="8">
    <location>
        <begin position="206"/>
        <end position="224"/>
    </location>
</feature>
<reference evidence="10" key="1">
    <citation type="submission" date="2023-12" db="EMBL/GenBank/DDBJ databases">
        <title>Genome assembly of Anisodus tanguticus.</title>
        <authorList>
            <person name="Wang Y.-J."/>
        </authorList>
    </citation>
    <scope>NUCLEOTIDE SEQUENCE</scope>
    <source>
        <strain evidence="10">KB-2021</strain>
        <tissue evidence="10">Leaf</tissue>
    </source>
</reference>
<sequence>MFTSYLYLAALVASWAASSVTRIMGRKLSMLSGGLIFLCGNVAMLIISRVLLGFGIGFANQTIEFDDTASLMSAVITGIVNFVATFISLLTADRVGRRALFLGGGVQMLISQIVIAIAVALKFGISGDPGALPIWYASFVVVFICIYVAGFAYSWGPLGWLVPNEISPLEARPTGQAVNVSFNMIFTFFIVEVFTKMLCVFKFEFFIFFGVFVSIMTLFIYKFLHWYWKRYVNQKDDEKLEHIRMDDKQV</sequence>
<dbReference type="InterPro" id="IPR045262">
    <property type="entry name" value="STP/PLT_plant"/>
</dbReference>
<evidence type="ECO:0000256" key="3">
    <source>
        <dbReference type="ARBA" id="ARBA00022448"/>
    </source>
</evidence>
<evidence type="ECO:0000256" key="8">
    <source>
        <dbReference type="SAM" id="Phobius"/>
    </source>
</evidence>
<dbReference type="AlphaFoldDB" id="A0AAE1UV24"/>
<proteinExistence type="inferred from homology"/>
<dbReference type="PROSITE" id="PS00216">
    <property type="entry name" value="SUGAR_TRANSPORT_1"/>
    <property type="match status" value="1"/>
</dbReference>
<dbReference type="GO" id="GO:0016020">
    <property type="term" value="C:membrane"/>
    <property type="evidence" value="ECO:0007669"/>
    <property type="project" value="UniProtKB-SubCell"/>
</dbReference>
<feature type="transmembrane region" description="Helical" evidence="8">
    <location>
        <begin position="177"/>
        <end position="194"/>
    </location>
</feature>
<evidence type="ECO:0000256" key="4">
    <source>
        <dbReference type="ARBA" id="ARBA00022692"/>
    </source>
</evidence>